<dbReference type="Pfam" id="PF17791">
    <property type="entry name" value="MG3"/>
    <property type="match status" value="1"/>
</dbReference>
<dbReference type="PANTHER" id="PTHR11412:SF167">
    <property type="entry name" value="COMPLEMENT COMPONENT C3B, TANDEM DUPLICATE 1 ISOFORM X1-RELATED"/>
    <property type="match status" value="1"/>
</dbReference>
<evidence type="ECO:0000313" key="3">
    <source>
        <dbReference type="Ensembl" id="ENSPMGP00000018023.1"/>
    </source>
</evidence>
<evidence type="ECO:0000259" key="1">
    <source>
        <dbReference type="Pfam" id="PF17790"/>
    </source>
</evidence>
<dbReference type="Pfam" id="PF17790">
    <property type="entry name" value="MG1"/>
    <property type="match status" value="1"/>
</dbReference>
<reference evidence="3" key="2">
    <citation type="submission" date="2025-09" db="UniProtKB">
        <authorList>
            <consortium name="Ensembl"/>
        </authorList>
    </citation>
    <scope>IDENTIFICATION</scope>
</reference>
<sequence>ADSEENIVLQADGFSDLLPVMVQVWDFSMSRELAQSATTLSPDNGYHKLHTIQVRPGLVLKNKERFVYLKVIFQGFEPVLRQVLVSFHQGYIFIQTDKPIYNPGDKGPDTLHLSTRLYVICLISGTWTVTAKFDNWEQNTFNSTFEVKKYVLPAFNVTLTPQKPFFSVDDSELVVTITARYLYGQPVQGKAYVMFGVKHAREKIRLRAMKQVTNVIYSNV</sequence>
<feature type="domain" description="Complement C3/4/5 macroglobulin" evidence="1">
    <location>
        <begin position="2"/>
        <end position="86"/>
    </location>
</feature>
<evidence type="ECO:0008006" key="5">
    <source>
        <dbReference type="Google" id="ProtNLM"/>
    </source>
</evidence>
<evidence type="ECO:0000313" key="4">
    <source>
        <dbReference type="Proteomes" id="UP000261520"/>
    </source>
</evidence>
<accession>A0A3B4ALL6</accession>
<dbReference type="Proteomes" id="UP000261520">
    <property type="component" value="Unplaced"/>
</dbReference>
<proteinExistence type="predicted"/>
<dbReference type="STRING" id="409849.ENSPMGP00000018023"/>
<organism evidence="3 4">
    <name type="scientific">Periophthalmus magnuspinnatus</name>
    <dbReference type="NCBI Taxonomy" id="409849"/>
    <lineage>
        <taxon>Eukaryota</taxon>
        <taxon>Metazoa</taxon>
        <taxon>Chordata</taxon>
        <taxon>Craniata</taxon>
        <taxon>Vertebrata</taxon>
        <taxon>Euteleostomi</taxon>
        <taxon>Actinopterygii</taxon>
        <taxon>Neopterygii</taxon>
        <taxon>Teleostei</taxon>
        <taxon>Neoteleostei</taxon>
        <taxon>Acanthomorphata</taxon>
        <taxon>Gobiaria</taxon>
        <taxon>Gobiiformes</taxon>
        <taxon>Gobioidei</taxon>
        <taxon>Gobiidae</taxon>
        <taxon>Oxudercinae</taxon>
        <taxon>Periophthalmus</taxon>
    </lineage>
</organism>
<dbReference type="Ensembl" id="ENSPMGT00000019228.1">
    <property type="protein sequence ID" value="ENSPMGP00000018023.1"/>
    <property type="gene ID" value="ENSPMGG00000014734.1"/>
</dbReference>
<dbReference type="InterPro" id="IPR041555">
    <property type="entry name" value="MG3"/>
</dbReference>
<dbReference type="InterPro" id="IPR050473">
    <property type="entry name" value="A2M/Complement_sys"/>
</dbReference>
<feature type="domain" description="Macroglobulin" evidence="2">
    <location>
        <begin position="149"/>
        <end position="205"/>
    </location>
</feature>
<dbReference type="InterPro" id="IPR041425">
    <property type="entry name" value="C3/4/5_MG1"/>
</dbReference>
<keyword evidence="4" id="KW-1185">Reference proteome</keyword>
<evidence type="ECO:0000259" key="2">
    <source>
        <dbReference type="Pfam" id="PF17791"/>
    </source>
</evidence>
<dbReference type="Gene3D" id="2.60.40.1930">
    <property type="match status" value="3"/>
</dbReference>
<dbReference type="PANTHER" id="PTHR11412">
    <property type="entry name" value="MACROGLOBULIN / COMPLEMENT"/>
    <property type="match status" value="1"/>
</dbReference>
<protein>
    <recommendedName>
        <fullName evidence="5">Macroglobulin domain-containing protein</fullName>
    </recommendedName>
</protein>
<dbReference type="AlphaFoldDB" id="A0A3B4ALL6"/>
<reference evidence="3" key="1">
    <citation type="submission" date="2025-08" db="UniProtKB">
        <authorList>
            <consortium name="Ensembl"/>
        </authorList>
    </citation>
    <scope>IDENTIFICATION</scope>
</reference>
<name>A0A3B4ALL6_9GOBI</name>
<dbReference type="Gene3D" id="2.60.40.1940">
    <property type="match status" value="1"/>
</dbReference>